<dbReference type="PROSITE" id="PS50929">
    <property type="entry name" value="ABC_TM1F"/>
    <property type="match status" value="1"/>
</dbReference>
<comment type="subcellular location">
    <subcellularLocation>
        <location evidence="1">Cell membrane</location>
        <topology evidence="1">Multi-pass membrane protein</topology>
    </subcellularLocation>
</comment>
<keyword evidence="8 11" id="KW-1133">Transmembrane helix</keyword>
<name>J9CIZ8_BACCE</name>
<dbReference type="GO" id="GO:0005886">
    <property type="term" value="C:plasma membrane"/>
    <property type="evidence" value="ECO:0007669"/>
    <property type="project" value="UniProtKB-SubCell"/>
</dbReference>
<feature type="transmembrane region" description="Helical" evidence="11">
    <location>
        <begin position="292"/>
        <end position="313"/>
    </location>
</feature>
<dbReference type="FunFam" id="1.20.1560.10:FF:000011">
    <property type="entry name" value="Multidrug ABC transporter ATP-binding protein"/>
    <property type="match status" value="1"/>
</dbReference>
<comment type="similarity">
    <text evidence="2">Belongs to the ABC transporter superfamily.</text>
</comment>
<dbReference type="GO" id="GO:0016887">
    <property type="term" value="F:ATP hydrolysis activity"/>
    <property type="evidence" value="ECO:0007669"/>
    <property type="project" value="InterPro"/>
</dbReference>
<feature type="domain" description="ABC transmembrane type-1" evidence="13">
    <location>
        <begin position="54"/>
        <end position="348"/>
    </location>
</feature>
<evidence type="ECO:0008006" key="16">
    <source>
        <dbReference type="Google" id="ProtNLM"/>
    </source>
</evidence>
<evidence type="ECO:0000313" key="15">
    <source>
        <dbReference type="Proteomes" id="UP000004136"/>
    </source>
</evidence>
<evidence type="ECO:0000256" key="9">
    <source>
        <dbReference type="ARBA" id="ARBA00023136"/>
    </source>
</evidence>
<dbReference type="OrthoDB" id="9770415at2"/>
<dbReference type="PROSITE" id="PS50893">
    <property type="entry name" value="ABC_TRANSPORTER_2"/>
    <property type="match status" value="1"/>
</dbReference>
<evidence type="ECO:0000256" key="5">
    <source>
        <dbReference type="ARBA" id="ARBA00022692"/>
    </source>
</evidence>
<dbReference type="CDD" id="cd03254">
    <property type="entry name" value="ABCC_Glucan_exporter_like"/>
    <property type="match status" value="1"/>
</dbReference>
<dbReference type="InterPro" id="IPR003593">
    <property type="entry name" value="AAA+_ATPase"/>
</dbReference>
<dbReference type="InterPro" id="IPR036640">
    <property type="entry name" value="ABC1_TM_sf"/>
</dbReference>
<organism evidence="14 15">
    <name type="scientific">Bacillus cereus HuA2-1</name>
    <dbReference type="NCBI Taxonomy" id="1053201"/>
    <lineage>
        <taxon>Bacteria</taxon>
        <taxon>Bacillati</taxon>
        <taxon>Bacillota</taxon>
        <taxon>Bacilli</taxon>
        <taxon>Bacillales</taxon>
        <taxon>Bacillaceae</taxon>
        <taxon>Bacillus</taxon>
        <taxon>Bacillus cereus group</taxon>
    </lineage>
</organism>
<dbReference type="AlphaFoldDB" id="J9CIZ8"/>
<evidence type="ECO:0000256" key="2">
    <source>
        <dbReference type="ARBA" id="ARBA00005417"/>
    </source>
</evidence>
<evidence type="ECO:0000256" key="10">
    <source>
        <dbReference type="SAM" id="MobiDB-lite"/>
    </source>
</evidence>
<dbReference type="RefSeq" id="WP_002136535.1">
    <property type="nucleotide sequence ID" value="NZ_JH804672.1"/>
</dbReference>
<dbReference type="Pfam" id="PF00005">
    <property type="entry name" value="ABC_tran"/>
    <property type="match status" value="1"/>
</dbReference>
<evidence type="ECO:0000259" key="13">
    <source>
        <dbReference type="PROSITE" id="PS50929"/>
    </source>
</evidence>
<keyword evidence="5 11" id="KW-0812">Transmembrane</keyword>
<evidence type="ECO:0000313" key="14">
    <source>
        <dbReference type="EMBL" id="EJV85367.1"/>
    </source>
</evidence>
<dbReference type="CDD" id="cd18547">
    <property type="entry name" value="ABC_6TM_Tm288_like"/>
    <property type="match status" value="1"/>
</dbReference>
<comment type="caution">
    <text evidence="14">The sequence shown here is derived from an EMBL/GenBank/DDBJ whole genome shotgun (WGS) entry which is preliminary data.</text>
</comment>
<gene>
    <name evidence="14" type="ORF">IG3_02111</name>
</gene>
<keyword evidence="9 11" id="KW-0472">Membrane</keyword>
<feature type="region of interest" description="Disordered" evidence="10">
    <location>
        <begin position="1"/>
        <end position="24"/>
    </location>
</feature>
<dbReference type="GO" id="GO:0015421">
    <property type="term" value="F:ABC-type oligopeptide transporter activity"/>
    <property type="evidence" value="ECO:0007669"/>
    <property type="project" value="TreeGrafter"/>
</dbReference>
<dbReference type="InterPro" id="IPR003439">
    <property type="entry name" value="ABC_transporter-like_ATP-bd"/>
</dbReference>
<evidence type="ECO:0000256" key="1">
    <source>
        <dbReference type="ARBA" id="ARBA00004651"/>
    </source>
</evidence>
<sequence>MSDRKIENRKQSGPGPGGGGPMGGGMRKIEKAKNFKGTMNKLLQYLKPYKLSILVVILFAIGSAAFTIVGPKILGNATTKLFEGLVSKVSGAPGAAIDFTYIGNIVILLLGLYILSTVFGIIQGYIISGVAQKVSYNFRKEIAEKINRMPLKYFDKTTHGEVLSRITNDVDTVSQTLNQSMSQIITSVITIIGVLIMMLSISWQMTLVALLILPVSMILIMAVVKRSQKYFKSQQEYLGHVNGQVEEIYSGHNIVKAFNKEEEEVKKFEKVNDTLYHSAWKSQFLSGMMMPIMTFIGNIGYVAVSILGGWLAVKRTIAVGDILAFVQYVRSFTQPIAQVAQIANVLQSTAAAAERVFEFLEEEEEVPEAENPVKLQKVQGEVTFQDVQFGYDPDKIIINNFSSNIKPGQKVAIVGPTGAGKTTIVKLLMRFYDINSGAICIDGHDIKDFTREDLRNMFGMVLQDTWLFNGSIMENIRYGRLDATDEEVIEAAKAAHVHNFVKTLPNKYQMELNEEASNVSQGQKQLLTIARALIADPKILILDEATSSIDTRTEVLIQKAMENLMEGRTSFIIAHRLSTIRDADLILVMKDGDIVEQGNHEELLKANGFYASLYNSQFEGADAS</sequence>
<dbReference type="Proteomes" id="UP000004136">
    <property type="component" value="Unassembled WGS sequence"/>
</dbReference>
<evidence type="ECO:0000256" key="11">
    <source>
        <dbReference type="SAM" id="Phobius"/>
    </source>
</evidence>
<feature type="transmembrane region" description="Helical" evidence="11">
    <location>
        <begin position="51"/>
        <end position="74"/>
    </location>
</feature>
<evidence type="ECO:0000256" key="8">
    <source>
        <dbReference type="ARBA" id="ARBA00022989"/>
    </source>
</evidence>
<keyword evidence="3" id="KW-0813">Transport</keyword>
<feature type="transmembrane region" description="Helical" evidence="11">
    <location>
        <begin position="207"/>
        <end position="224"/>
    </location>
</feature>
<dbReference type="Gene3D" id="1.20.1560.10">
    <property type="entry name" value="ABC transporter type 1, transmembrane domain"/>
    <property type="match status" value="1"/>
</dbReference>
<dbReference type="InterPro" id="IPR017871">
    <property type="entry name" value="ABC_transporter-like_CS"/>
</dbReference>
<keyword evidence="7" id="KW-0067">ATP-binding</keyword>
<feature type="transmembrane region" description="Helical" evidence="11">
    <location>
        <begin position="101"/>
        <end position="127"/>
    </location>
</feature>
<evidence type="ECO:0000256" key="7">
    <source>
        <dbReference type="ARBA" id="ARBA00022840"/>
    </source>
</evidence>
<dbReference type="PANTHER" id="PTHR43394">
    <property type="entry name" value="ATP-DEPENDENT PERMEASE MDL1, MITOCHONDRIAL"/>
    <property type="match status" value="1"/>
</dbReference>
<dbReference type="SMART" id="SM00382">
    <property type="entry name" value="AAA"/>
    <property type="match status" value="1"/>
</dbReference>
<dbReference type="PROSITE" id="PS00211">
    <property type="entry name" value="ABC_TRANSPORTER_1"/>
    <property type="match status" value="1"/>
</dbReference>
<feature type="domain" description="ABC transporter" evidence="12">
    <location>
        <begin position="382"/>
        <end position="616"/>
    </location>
</feature>
<feature type="transmembrane region" description="Helical" evidence="11">
    <location>
        <begin position="184"/>
        <end position="201"/>
    </location>
</feature>
<keyword evidence="4" id="KW-1003">Cell membrane</keyword>
<accession>J9CIZ8</accession>
<dbReference type="SUPFAM" id="SSF90123">
    <property type="entry name" value="ABC transporter transmembrane region"/>
    <property type="match status" value="1"/>
</dbReference>
<reference evidence="14 15" key="1">
    <citation type="submission" date="2012-04" db="EMBL/GenBank/DDBJ databases">
        <title>The Genome Sequence of Bacillus cereus HuA2-1.</title>
        <authorList>
            <consortium name="The Broad Institute Genome Sequencing Platform"/>
            <consortium name="The Broad Institute Genome Sequencing Center for Infectious Disease"/>
            <person name="Feldgarden M."/>
            <person name="Van der Auwera G.A."/>
            <person name="Mahillon J."/>
            <person name="Duprez V."/>
            <person name="Timmery S."/>
            <person name="Mattelet C."/>
            <person name="Dierick K."/>
            <person name="Sun M."/>
            <person name="Yu Z."/>
            <person name="Zhu L."/>
            <person name="Hu X."/>
            <person name="Shank E.B."/>
            <person name="Swiecicka I."/>
            <person name="Hansen B.M."/>
            <person name="Andrup L."/>
            <person name="Young S.K."/>
            <person name="Zeng Q."/>
            <person name="Gargeya S."/>
            <person name="Fitzgerald M."/>
            <person name="Haas B."/>
            <person name="Abouelleil A."/>
            <person name="Alvarado L."/>
            <person name="Arachchi H.M."/>
            <person name="Berlin A."/>
            <person name="Chapman S.B."/>
            <person name="Goldberg J."/>
            <person name="Griggs A."/>
            <person name="Gujja S."/>
            <person name="Hansen M."/>
            <person name="Howarth C."/>
            <person name="Imamovic A."/>
            <person name="Larimer J."/>
            <person name="McCowen C."/>
            <person name="Montmayeur A."/>
            <person name="Murphy C."/>
            <person name="Neiman D."/>
            <person name="Pearson M."/>
            <person name="Priest M."/>
            <person name="Roberts A."/>
            <person name="Saif S."/>
            <person name="Shea T."/>
            <person name="Sisk P."/>
            <person name="Sykes S."/>
            <person name="Wortman J."/>
            <person name="Nusbaum C."/>
            <person name="Birren B."/>
        </authorList>
    </citation>
    <scope>NUCLEOTIDE SEQUENCE [LARGE SCALE GENOMIC DNA]</scope>
    <source>
        <strain evidence="14 15">HuA2-1</strain>
    </source>
</reference>
<dbReference type="EMBL" id="AHDV01000014">
    <property type="protein sequence ID" value="EJV85367.1"/>
    <property type="molecule type" value="Genomic_DNA"/>
</dbReference>
<dbReference type="HOGENOM" id="CLU_000604_84_4_9"/>
<dbReference type="Pfam" id="PF00664">
    <property type="entry name" value="ABC_membrane"/>
    <property type="match status" value="1"/>
</dbReference>
<dbReference type="Gene3D" id="3.40.50.300">
    <property type="entry name" value="P-loop containing nucleotide triphosphate hydrolases"/>
    <property type="match status" value="1"/>
</dbReference>
<dbReference type="InterPro" id="IPR039421">
    <property type="entry name" value="Type_1_exporter"/>
</dbReference>
<dbReference type="PATRIC" id="fig|1053201.3.peg.2165"/>
<dbReference type="SUPFAM" id="SSF52540">
    <property type="entry name" value="P-loop containing nucleoside triphosphate hydrolases"/>
    <property type="match status" value="1"/>
</dbReference>
<dbReference type="PANTHER" id="PTHR43394:SF1">
    <property type="entry name" value="ATP-BINDING CASSETTE SUB-FAMILY B MEMBER 10, MITOCHONDRIAL"/>
    <property type="match status" value="1"/>
</dbReference>
<dbReference type="GO" id="GO:0005524">
    <property type="term" value="F:ATP binding"/>
    <property type="evidence" value="ECO:0007669"/>
    <property type="project" value="UniProtKB-KW"/>
</dbReference>
<evidence type="ECO:0000256" key="3">
    <source>
        <dbReference type="ARBA" id="ARBA00022448"/>
    </source>
</evidence>
<proteinExistence type="inferred from homology"/>
<protein>
    <recommendedName>
        <fullName evidence="16">ABC transporter ATP-binding protein</fullName>
    </recommendedName>
</protein>
<evidence type="ECO:0000259" key="12">
    <source>
        <dbReference type="PROSITE" id="PS50893"/>
    </source>
</evidence>
<evidence type="ECO:0000256" key="4">
    <source>
        <dbReference type="ARBA" id="ARBA00022475"/>
    </source>
</evidence>
<keyword evidence="6" id="KW-0547">Nucleotide-binding</keyword>
<evidence type="ECO:0000256" key="6">
    <source>
        <dbReference type="ARBA" id="ARBA00022741"/>
    </source>
</evidence>
<dbReference type="InterPro" id="IPR011527">
    <property type="entry name" value="ABC1_TM_dom"/>
</dbReference>
<dbReference type="InterPro" id="IPR027417">
    <property type="entry name" value="P-loop_NTPase"/>
</dbReference>
<feature type="compositionally biased region" description="Gly residues" evidence="10">
    <location>
        <begin position="14"/>
        <end position="24"/>
    </location>
</feature>
<feature type="compositionally biased region" description="Basic and acidic residues" evidence="10">
    <location>
        <begin position="1"/>
        <end position="10"/>
    </location>
</feature>
<dbReference type="FunFam" id="3.40.50.300:FF:000287">
    <property type="entry name" value="Multidrug ABC transporter ATP-binding protein"/>
    <property type="match status" value="1"/>
</dbReference>